<feature type="compositionally biased region" description="Acidic residues" evidence="1">
    <location>
        <begin position="147"/>
        <end position="156"/>
    </location>
</feature>
<feature type="compositionally biased region" description="Basic and acidic residues" evidence="1">
    <location>
        <begin position="54"/>
        <end position="79"/>
    </location>
</feature>
<dbReference type="EMBL" id="CATQJA010002629">
    <property type="protein sequence ID" value="CAJ0574329.1"/>
    <property type="molecule type" value="Genomic_DNA"/>
</dbReference>
<keyword evidence="4" id="KW-1185">Reference proteome</keyword>
<feature type="compositionally biased region" description="Basic and acidic residues" evidence="1">
    <location>
        <begin position="157"/>
        <end position="184"/>
    </location>
</feature>
<reference evidence="3" key="1">
    <citation type="submission" date="2023-06" db="EMBL/GenBank/DDBJ databases">
        <authorList>
            <person name="Delattre M."/>
        </authorList>
    </citation>
    <scope>NUCLEOTIDE SEQUENCE</scope>
    <source>
        <strain evidence="3">AF72</strain>
    </source>
</reference>
<feature type="compositionally biased region" description="Basic and acidic residues" evidence="1">
    <location>
        <begin position="108"/>
        <end position="121"/>
    </location>
</feature>
<organism evidence="3 4">
    <name type="scientific">Mesorhabditis spiculigera</name>
    <dbReference type="NCBI Taxonomy" id="96644"/>
    <lineage>
        <taxon>Eukaryota</taxon>
        <taxon>Metazoa</taxon>
        <taxon>Ecdysozoa</taxon>
        <taxon>Nematoda</taxon>
        <taxon>Chromadorea</taxon>
        <taxon>Rhabditida</taxon>
        <taxon>Rhabditina</taxon>
        <taxon>Rhabditomorpha</taxon>
        <taxon>Rhabditoidea</taxon>
        <taxon>Rhabditidae</taxon>
        <taxon>Mesorhabditinae</taxon>
        <taxon>Mesorhabditis</taxon>
    </lineage>
</organism>
<evidence type="ECO:0000256" key="2">
    <source>
        <dbReference type="SAM" id="SignalP"/>
    </source>
</evidence>
<gene>
    <name evidence="3" type="ORF">MSPICULIGERA_LOCUS12665</name>
</gene>
<feature type="non-terminal residue" evidence="3">
    <location>
        <position position="1"/>
    </location>
</feature>
<keyword evidence="2" id="KW-0732">Signal</keyword>
<proteinExistence type="predicted"/>
<protein>
    <submittedName>
        <fullName evidence="3">Uncharacterized protein</fullName>
    </submittedName>
</protein>
<feature type="signal peptide" evidence="2">
    <location>
        <begin position="1"/>
        <end position="17"/>
    </location>
</feature>
<evidence type="ECO:0000313" key="4">
    <source>
        <dbReference type="Proteomes" id="UP001177023"/>
    </source>
</evidence>
<name>A0AA36CTV4_9BILA</name>
<dbReference type="Proteomes" id="UP001177023">
    <property type="component" value="Unassembled WGS sequence"/>
</dbReference>
<evidence type="ECO:0000313" key="3">
    <source>
        <dbReference type="EMBL" id="CAJ0574329.1"/>
    </source>
</evidence>
<feature type="region of interest" description="Disordered" evidence="1">
    <location>
        <begin position="35"/>
        <end position="184"/>
    </location>
</feature>
<sequence>MKVAVVGLICLLALIEAASLEDQIRDVQAAKVRVKRWSKSLPRGQRPNRSAPLKAEDDKENPEKPREKREIIESRKMGEAPRVQVQAIQAEGPGPLEQPVQPEVIEGEPGREEGPADRKVDSACIVAVNSEENEDENEPIRGKRDGEAEEFDSFEAEEPRREQREAPPKTDIYVRVKRDTEEKH</sequence>
<dbReference type="AlphaFoldDB" id="A0AA36CTV4"/>
<accession>A0AA36CTV4</accession>
<evidence type="ECO:0000256" key="1">
    <source>
        <dbReference type="SAM" id="MobiDB-lite"/>
    </source>
</evidence>
<feature type="chain" id="PRO_5041365658" evidence="2">
    <location>
        <begin position="18"/>
        <end position="184"/>
    </location>
</feature>
<comment type="caution">
    <text evidence="3">The sequence shown here is derived from an EMBL/GenBank/DDBJ whole genome shotgun (WGS) entry which is preliminary data.</text>
</comment>